<dbReference type="HOGENOM" id="CLU_000445_114_19_9"/>
<dbReference type="NCBIfam" id="TIGR00229">
    <property type="entry name" value="sensory_box"/>
    <property type="match status" value="1"/>
</dbReference>
<sequence length="949" mass="107392">MNGEGNYPNVNYSSGFLKLIHNIFQKFLDVNSNNYQIELKKSLEEIGLFFDLDRIFIYYFSKDPTFMQIESQWNKKGIKPKREIEEEEVVYAFPWLIRQIKNKDFVVVNSVEEFSDEAVFEKEAFLKEGIKTSLIISLKSENKLIGFIGYESLSKPTVWKEEQIEILIDISKAFSHTRTRIVKEKTYKKALSGQAILLNNSESQIWALSNVTSYAAVNEAHASFFGKKKSDLEYQDLYDIFDIDTANKLSASNWELFQKNESAKKEIEVRNFKGENRLLQIKSKPQKDKTGNIKYLICTAEDITEQRLAERELYKAKEQAEAANIAKSQFLANMSHEIRTPMNGIFGFLDLLQSTNLSLEQKDFIREAKSASKVLLYIINDILDFSKIEAKKLTMEKIRFNLRNTIEDAVSLLVPKAVEKGLELYTMISEGVPEEVVGDPSRLRQILNNLISNAVKFTNKGEISVTVDCLKEENETAVLNFEVKDTGIGIRKDHIDNIFKSFSQADTSTTRKYGGTGLGLAISSELVKMMGGEIHVESIFGKGSIFKFDVRLKIVKRASGQKFAFEKLDGMNILIVNDDVNNRKIINSYLQETGLKVSEAENGSSAITTILSNASTKNKINIAIMDYQMNDMSGYELANTLKTIPFAKNIKLILLTSITQKGNAETVKEYGFSSYLSKPVRRDDLLACIAMVLGLKKENGEGHQVITKHIVKEVKNALEPRILLVEDNKMNRKIVITMLKSHDMTCDVAVDGSEALKAVLQKDYDVVFMDCQMPVMDGYECTSKIRMLEGDKKHTTIIAMTANAMDGDSEKCIKTGMDDYISKPINFNKMFKMIEANTKTRECVDDYSKIIDDNIDCFVKTTGLGKDDAKEILEEYIRCLPDLLSDISKAIAGNDFDKLAWTTHELKGSSGTLGILSIHELAIKLEQAALKHEIDECARFFAKIKDLLH</sequence>
<dbReference type="SUPFAM" id="SSF55781">
    <property type="entry name" value="GAF domain-like"/>
    <property type="match status" value="1"/>
</dbReference>
<dbReference type="Gene3D" id="3.30.450.20">
    <property type="entry name" value="PAS domain"/>
    <property type="match status" value="1"/>
</dbReference>
<dbReference type="EMBL" id="LITS01000010">
    <property type="protein sequence ID" value="OAA87071.1"/>
    <property type="molecule type" value="Genomic_DNA"/>
</dbReference>
<dbReference type="Pfam" id="PF02518">
    <property type="entry name" value="HATPase_c"/>
    <property type="match status" value="1"/>
</dbReference>
<protein>
    <recommendedName>
        <fullName evidence="14">Circadian input-output histidine kinase CikA</fullName>
        <ecNumber evidence="3">2.7.13.3</ecNumber>
    </recommendedName>
    <alternativeName>
        <fullName evidence="13">Sensory/regulatory protein RpfC</fullName>
    </alternativeName>
    <alternativeName>
        <fullName evidence="4">Stage 0 sporulation protein A homolog</fullName>
    </alternativeName>
</protein>
<dbReference type="CDD" id="cd17546">
    <property type="entry name" value="REC_hyHK_CKI1_RcsC-like"/>
    <property type="match status" value="1"/>
</dbReference>
<dbReference type="Gene3D" id="1.20.120.160">
    <property type="entry name" value="HPT domain"/>
    <property type="match status" value="1"/>
</dbReference>
<keyword evidence="24" id="KW-1185">Reference proteome</keyword>
<evidence type="ECO:0000256" key="9">
    <source>
        <dbReference type="ARBA" id="ARBA00022840"/>
    </source>
</evidence>
<dbReference type="InterPro" id="IPR035965">
    <property type="entry name" value="PAS-like_dom_sf"/>
</dbReference>
<dbReference type="eggNOG" id="COG2205">
    <property type="taxonomic scope" value="Bacteria"/>
</dbReference>
<evidence type="ECO:0000256" key="8">
    <source>
        <dbReference type="ARBA" id="ARBA00022777"/>
    </source>
</evidence>
<evidence type="ECO:0000256" key="14">
    <source>
        <dbReference type="ARBA" id="ARBA00074306"/>
    </source>
</evidence>
<dbReference type="PROSITE" id="PS50110">
    <property type="entry name" value="RESPONSE_REGULATORY"/>
    <property type="match status" value="2"/>
</dbReference>
<reference evidence="21" key="1">
    <citation type="submission" date="2009-07" db="EMBL/GenBank/DDBJ databases">
        <authorList>
            <person name="Koepke M."/>
            <person name="Hujer S."/>
            <person name="Held C."/>
            <person name="Wiezer A."/>
            <person name="Liesegang H."/>
            <person name="Ehrenreich A."/>
            <person name="Gottschalk G."/>
            <person name="Duerre P."/>
        </authorList>
    </citation>
    <scope>NUCLEOTIDE SEQUENCE</scope>
    <source>
        <strain evidence="21">DSM 13528</strain>
    </source>
</reference>
<dbReference type="SUPFAM" id="SSF55785">
    <property type="entry name" value="PYP-like sensor domain (PAS domain)"/>
    <property type="match status" value="1"/>
</dbReference>
<evidence type="ECO:0000256" key="11">
    <source>
        <dbReference type="ARBA" id="ARBA00024867"/>
    </source>
</evidence>
<dbReference type="InterPro" id="IPR036097">
    <property type="entry name" value="HisK_dim/P_sf"/>
</dbReference>
<dbReference type="InterPro" id="IPR008207">
    <property type="entry name" value="Sig_transdc_His_kin_Hpt_dom"/>
</dbReference>
<evidence type="ECO:0000259" key="19">
    <source>
        <dbReference type="PROSITE" id="PS50113"/>
    </source>
</evidence>
<dbReference type="Gene3D" id="3.30.565.10">
    <property type="entry name" value="Histidine kinase-like ATPase, C-terminal domain"/>
    <property type="match status" value="1"/>
</dbReference>
<evidence type="ECO:0000313" key="21">
    <source>
        <dbReference type="EMBL" id="ADK16053.1"/>
    </source>
</evidence>
<proteinExistence type="inferred from homology"/>
<feature type="domain" description="Response regulatory" evidence="18">
    <location>
        <begin position="572"/>
        <end position="693"/>
    </location>
</feature>
<evidence type="ECO:0000259" key="18">
    <source>
        <dbReference type="PROSITE" id="PS50110"/>
    </source>
</evidence>
<reference evidence="21 23" key="2">
    <citation type="journal article" date="2010" name="Proc. Natl. Acad. Sci. U.S.A.">
        <title>Clostridium ljungdahlii represents a microbial production platform based on syngas.</title>
        <authorList>
            <person name="Kopke M."/>
            <person name="Held C."/>
            <person name="Hujer S."/>
            <person name="Liesegang H."/>
            <person name="Wiezer A."/>
            <person name="Wollherr A."/>
            <person name="Ehrenreich A."/>
            <person name="Liebl W."/>
            <person name="Gottschalk G."/>
            <person name="Durre P."/>
        </authorList>
    </citation>
    <scope>NUCLEOTIDE SEQUENCE [LARGE SCALE GENOMIC DNA]</scope>
    <source>
        <strain evidence="23">ATCC 55383 / DSM 13528 / PETC</strain>
        <strain evidence="21">DSM 13528</strain>
    </source>
</reference>
<dbReference type="FunFam" id="1.10.287.130:FF:000002">
    <property type="entry name" value="Two-component osmosensing histidine kinase"/>
    <property type="match status" value="1"/>
</dbReference>
<feature type="domain" description="Histidine kinase" evidence="17">
    <location>
        <begin position="333"/>
        <end position="554"/>
    </location>
</feature>
<evidence type="ECO:0000259" key="17">
    <source>
        <dbReference type="PROSITE" id="PS50109"/>
    </source>
</evidence>
<keyword evidence="7" id="KW-0547">Nucleotide-binding</keyword>
<evidence type="ECO:0000313" key="22">
    <source>
        <dbReference type="EMBL" id="OAA87071.1"/>
    </source>
</evidence>
<dbReference type="InterPro" id="IPR001789">
    <property type="entry name" value="Sig_transdc_resp-reg_receiver"/>
</dbReference>
<dbReference type="InterPro" id="IPR011006">
    <property type="entry name" value="CheY-like_superfamily"/>
</dbReference>
<dbReference type="PANTHER" id="PTHR45339:SF5">
    <property type="entry name" value="HISTIDINE KINASE"/>
    <property type="match status" value="1"/>
</dbReference>
<evidence type="ECO:0000259" key="20">
    <source>
        <dbReference type="PROSITE" id="PS50894"/>
    </source>
</evidence>
<dbReference type="InterPro" id="IPR003661">
    <property type="entry name" value="HisK_dim/P_dom"/>
</dbReference>
<dbReference type="Proteomes" id="UP000001656">
    <property type="component" value="Chromosome"/>
</dbReference>
<keyword evidence="10" id="KW-0902">Two-component regulatory system</keyword>
<evidence type="ECO:0000256" key="1">
    <source>
        <dbReference type="ARBA" id="ARBA00000085"/>
    </source>
</evidence>
<keyword evidence="9" id="KW-0067">ATP-binding</keyword>
<dbReference type="InterPro" id="IPR005467">
    <property type="entry name" value="His_kinase_dom"/>
</dbReference>
<dbReference type="Proteomes" id="UP000077020">
    <property type="component" value="Unassembled WGS sequence"/>
</dbReference>
<keyword evidence="8 21" id="KW-0418">Kinase</keyword>
<evidence type="ECO:0000256" key="16">
    <source>
        <dbReference type="PROSITE-ProRule" id="PRU00169"/>
    </source>
</evidence>
<dbReference type="InterPro" id="IPR000014">
    <property type="entry name" value="PAS"/>
</dbReference>
<dbReference type="PANTHER" id="PTHR45339">
    <property type="entry name" value="HYBRID SIGNAL TRANSDUCTION HISTIDINE KINASE J"/>
    <property type="match status" value="1"/>
</dbReference>
<dbReference type="PROSITE" id="PS50109">
    <property type="entry name" value="HIS_KIN"/>
    <property type="match status" value="1"/>
</dbReference>
<feature type="modified residue" description="4-aspartylphosphate" evidence="16">
    <location>
        <position position="770"/>
    </location>
</feature>
<evidence type="ECO:0000256" key="12">
    <source>
        <dbReference type="ARBA" id="ARBA00064003"/>
    </source>
</evidence>
<dbReference type="Pfam" id="PF00512">
    <property type="entry name" value="HisKA"/>
    <property type="match status" value="1"/>
</dbReference>
<dbReference type="SMART" id="SM00388">
    <property type="entry name" value="HisKA"/>
    <property type="match status" value="1"/>
</dbReference>
<evidence type="ECO:0000256" key="13">
    <source>
        <dbReference type="ARBA" id="ARBA00068150"/>
    </source>
</evidence>
<dbReference type="InterPro" id="IPR003018">
    <property type="entry name" value="GAF"/>
</dbReference>
<dbReference type="CDD" id="cd00082">
    <property type="entry name" value="HisKA"/>
    <property type="match status" value="1"/>
</dbReference>
<dbReference type="Gene3D" id="3.30.450.40">
    <property type="match status" value="1"/>
</dbReference>
<dbReference type="Gene3D" id="3.40.50.2300">
    <property type="match status" value="2"/>
</dbReference>
<dbReference type="AlphaFoldDB" id="D8GPH5"/>
<dbReference type="Pfam" id="PF13426">
    <property type="entry name" value="PAS_9"/>
    <property type="match status" value="1"/>
</dbReference>
<organism evidence="21 23">
    <name type="scientific">Clostridium ljungdahlii (strain ATCC 55383 / DSM 13528 / PETC)</name>
    <dbReference type="NCBI Taxonomy" id="748727"/>
    <lineage>
        <taxon>Bacteria</taxon>
        <taxon>Bacillati</taxon>
        <taxon>Bacillota</taxon>
        <taxon>Clostridia</taxon>
        <taxon>Eubacteriales</taxon>
        <taxon>Clostridiaceae</taxon>
        <taxon>Clostridium</taxon>
    </lineage>
</organism>
<dbReference type="Pfam" id="PF00072">
    <property type="entry name" value="Response_reg"/>
    <property type="match status" value="2"/>
</dbReference>
<dbReference type="SMART" id="SM00448">
    <property type="entry name" value="REC"/>
    <property type="match status" value="2"/>
</dbReference>
<evidence type="ECO:0000256" key="6">
    <source>
        <dbReference type="ARBA" id="ARBA00022679"/>
    </source>
</evidence>
<dbReference type="STRING" id="748727.CLJU_c30050"/>
<dbReference type="PRINTS" id="PR00344">
    <property type="entry name" value="BCTRLSENSOR"/>
</dbReference>
<evidence type="ECO:0000256" key="5">
    <source>
        <dbReference type="ARBA" id="ARBA00022553"/>
    </source>
</evidence>
<dbReference type="SMART" id="SM00387">
    <property type="entry name" value="HATPase_c"/>
    <property type="match status" value="1"/>
</dbReference>
<evidence type="ECO:0000256" key="3">
    <source>
        <dbReference type="ARBA" id="ARBA00012438"/>
    </source>
</evidence>
<feature type="domain" description="HPt" evidence="20">
    <location>
        <begin position="865"/>
        <end position="949"/>
    </location>
</feature>
<dbReference type="PATRIC" id="fig|748727.19.peg.3780"/>
<comment type="subunit">
    <text evidence="12">At low DSF concentrations, interacts with RpfF.</text>
</comment>
<dbReference type="InterPro" id="IPR029016">
    <property type="entry name" value="GAF-like_dom_sf"/>
</dbReference>
<dbReference type="EC" id="2.7.13.3" evidence="3"/>
<dbReference type="InterPro" id="IPR004358">
    <property type="entry name" value="Sig_transdc_His_kin-like_C"/>
</dbReference>
<dbReference type="InterPro" id="IPR003594">
    <property type="entry name" value="HATPase_dom"/>
</dbReference>
<evidence type="ECO:0000256" key="15">
    <source>
        <dbReference type="PROSITE-ProRule" id="PRU00110"/>
    </source>
</evidence>
<reference evidence="22 24" key="3">
    <citation type="journal article" date="2016" name="Biotechnol. Bioeng.">
        <title>Traits of selected Clostridium strains for syngas fermentation to ethanol.</title>
        <authorList>
            <person name="Martin M.E."/>
            <person name="Richter H."/>
            <person name="Saha S."/>
            <person name="Angenent L.T."/>
        </authorList>
    </citation>
    <scope>NUCLEOTIDE SEQUENCE [LARGE SCALE GENOMIC DNA]</scope>
    <source>
        <strain evidence="22 24">PETC</strain>
    </source>
</reference>
<name>D8GPH5_CLOLD</name>
<dbReference type="SUPFAM" id="SSF52172">
    <property type="entry name" value="CheY-like"/>
    <property type="match status" value="2"/>
</dbReference>
<dbReference type="GO" id="GO:0005886">
    <property type="term" value="C:plasma membrane"/>
    <property type="evidence" value="ECO:0007669"/>
    <property type="project" value="UniProtKB-SubCell"/>
</dbReference>
<dbReference type="RefSeq" id="WP_013239643.1">
    <property type="nucleotide sequence ID" value="NC_014328.1"/>
</dbReference>
<keyword evidence="5 16" id="KW-0597">Phosphoprotein</keyword>
<evidence type="ECO:0000256" key="2">
    <source>
        <dbReference type="ARBA" id="ARBA00006402"/>
    </source>
</evidence>
<evidence type="ECO:0000256" key="7">
    <source>
        <dbReference type="ARBA" id="ARBA00022741"/>
    </source>
</evidence>
<dbReference type="OrthoDB" id="9790669at2"/>
<dbReference type="GO" id="GO:0000155">
    <property type="term" value="F:phosphorelay sensor kinase activity"/>
    <property type="evidence" value="ECO:0007669"/>
    <property type="project" value="InterPro"/>
</dbReference>
<dbReference type="Pfam" id="PF01590">
    <property type="entry name" value="GAF"/>
    <property type="match status" value="1"/>
</dbReference>
<dbReference type="GO" id="GO:0005524">
    <property type="term" value="F:ATP binding"/>
    <property type="evidence" value="ECO:0007669"/>
    <property type="project" value="UniProtKB-KW"/>
</dbReference>
<accession>D8GPH5</accession>
<feature type="modified residue" description="Phosphohistidine" evidence="15">
    <location>
        <position position="904"/>
    </location>
</feature>
<dbReference type="Gene3D" id="1.10.287.130">
    <property type="match status" value="1"/>
</dbReference>
<comment type="catalytic activity">
    <reaction evidence="1">
        <text>ATP + protein L-histidine = ADP + protein N-phospho-L-histidine.</text>
        <dbReference type="EC" id="2.7.13.3"/>
    </reaction>
</comment>
<dbReference type="PROSITE" id="PS50113">
    <property type="entry name" value="PAC"/>
    <property type="match status" value="1"/>
</dbReference>
<evidence type="ECO:0000256" key="4">
    <source>
        <dbReference type="ARBA" id="ARBA00018672"/>
    </source>
</evidence>
<comment type="function">
    <text evidence="11">May play the central regulatory role in sporulation. It may be an element of the effector pathway responsible for the activation of sporulation genes in response to nutritional stress. Spo0A may act in concert with spo0H (a sigma factor) to control the expression of some genes that are critical to the sporulation process.</text>
</comment>
<feature type="domain" description="PAC" evidence="19">
    <location>
        <begin position="263"/>
        <end position="315"/>
    </location>
</feature>
<gene>
    <name evidence="22" type="primary">barA</name>
    <name evidence="21" type="ordered locus">CLJU_c30050</name>
    <name evidence="22" type="ORF">WX45_03701</name>
</gene>
<dbReference type="FunFam" id="3.30.565.10:FF:000010">
    <property type="entry name" value="Sensor histidine kinase RcsC"/>
    <property type="match status" value="1"/>
</dbReference>
<evidence type="ECO:0000313" key="23">
    <source>
        <dbReference type="Proteomes" id="UP000001656"/>
    </source>
</evidence>
<dbReference type="EMBL" id="CP001666">
    <property type="protein sequence ID" value="ADK16053.1"/>
    <property type="molecule type" value="Genomic_DNA"/>
</dbReference>
<evidence type="ECO:0000256" key="10">
    <source>
        <dbReference type="ARBA" id="ARBA00023012"/>
    </source>
</evidence>
<dbReference type="InterPro" id="IPR036641">
    <property type="entry name" value="HPT_dom_sf"/>
</dbReference>
<comment type="similarity">
    <text evidence="2">In the N-terminal section; belongs to the phytochrome family.</text>
</comment>
<feature type="domain" description="Response regulatory" evidence="18">
    <location>
        <begin position="721"/>
        <end position="838"/>
    </location>
</feature>
<dbReference type="SUPFAM" id="SSF47384">
    <property type="entry name" value="Homodimeric domain of signal transducing histidine kinase"/>
    <property type="match status" value="1"/>
</dbReference>
<dbReference type="CDD" id="cd16922">
    <property type="entry name" value="HATPase_EvgS-ArcB-TorS-like"/>
    <property type="match status" value="1"/>
</dbReference>
<evidence type="ECO:0000313" key="24">
    <source>
        <dbReference type="Proteomes" id="UP000077020"/>
    </source>
</evidence>
<dbReference type="SUPFAM" id="SSF47226">
    <property type="entry name" value="Histidine-containing phosphotransfer domain, HPT domain"/>
    <property type="match status" value="1"/>
</dbReference>
<dbReference type="KEGG" id="clj:CLJU_c30050"/>
<dbReference type="PROSITE" id="PS50894">
    <property type="entry name" value="HPT"/>
    <property type="match status" value="1"/>
</dbReference>
<dbReference type="InterPro" id="IPR036890">
    <property type="entry name" value="HATPase_C_sf"/>
</dbReference>
<dbReference type="InterPro" id="IPR000700">
    <property type="entry name" value="PAS-assoc_C"/>
</dbReference>
<dbReference type="eggNOG" id="COG0642">
    <property type="taxonomic scope" value="Bacteria"/>
</dbReference>
<dbReference type="SUPFAM" id="SSF55874">
    <property type="entry name" value="ATPase domain of HSP90 chaperone/DNA topoisomerase II/histidine kinase"/>
    <property type="match status" value="1"/>
</dbReference>
<dbReference type="Pfam" id="PF01627">
    <property type="entry name" value="Hpt"/>
    <property type="match status" value="1"/>
</dbReference>
<keyword evidence="6 22" id="KW-0808">Transferase</keyword>
<feature type="modified residue" description="4-aspartylphosphate" evidence="16">
    <location>
        <position position="626"/>
    </location>
</feature>